<reference evidence="1" key="1">
    <citation type="submission" date="2020-11" db="EMBL/GenBank/DDBJ databases">
        <authorList>
            <consortium name="DOE Joint Genome Institute"/>
            <person name="Ahrendt S."/>
            <person name="Riley R."/>
            <person name="Andreopoulos W."/>
            <person name="Labutti K."/>
            <person name="Pangilinan J."/>
            <person name="Ruiz-Duenas F.J."/>
            <person name="Barrasa J.M."/>
            <person name="Sanchez-Garcia M."/>
            <person name="Camarero S."/>
            <person name="Miyauchi S."/>
            <person name="Serrano A."/>
            <person name="Linde D."/>
            <person name="Babiker R."/>
            <person name="Drula E."/>
            <person name="Ayuso-Fernandez I."/>
            <person name="Pacheco R."/>
            <person name="Padilla G."/>
            <person name="Ferreira P."/>
            <person name="Barriuso J."/>
            <person name="Kellner H."/>
            <person name="Castanera R."/>
            <person name="Alfaro M."/>
            <person name="Ramirez L."/>
            <person name="Pisabarro A.G."/>
            <person name="Kuo A."/>
            <person name="Tritt A."/>
            <person name="Lipzen A."/>
            <person name="He G."/>
            <person name="Yan M."/>
            <person name="Ng V."/>
            <person name="Cullen D."/>
            <person name="Martin F."/>
            <person name="Rosso M.-N."/>
            <person name="Henrissat B."/>
            <person name="Hibbett D."/>
            <person name="Martinez A.T."/>
            <person name="Grigoriev I.V."/>
        </authorList>
    </citation>
    <scope>NUCLEOTIDE SEQUENCE</scope>
    <source>
        <strain evidence="1">CIRM-BRFM 674</strain>
    </source>
</reference>
<organism evidence="1 2">
    <name type="scientific">Pholiota conissans</name>
    <dbReference type="NCBI Taxonomy" id="109636"/>
    <lineage>
        <taxon>Eukaryota</taxon>
        <taxon>Fungi</taxon>
        <taxon>Dikarya</taxon>
        <taxon>Basidiomycota</taxon>
        <taxon>Agaricomycotina</taxon>
        <taxon>Agaricomycetes</taxon>
        <taxon>Agaricomycetidae</taxon>
        <taxon>Agaricales</taxon>
        <taxon>Agaricineae</taxon>
        <taxon>Strophariaceae</taxon>
        <taxon>Pholiota</taxon>
    </lineage>
</organism>
<evidence type="ECO:0000313" key="1">
    <source>
        <dbReference type="EMBL" id="KAF9486035.1"/>
    </source>
</evidence>
<keyword evidence="2" id="KW-1185">Reference proteome</keyword>
<gene>
    <name evidence="1" type="ORF">BDN70DRAFT_847029</name>
</gene>
<name>A0A9P5ZFF0_9AGAR</name>
<dbReference type="EMBL" id="MU155132">
    <property type="protein sequence ID" value="KAF9486035.1"/>
    <property type="molecule type" value="Genomic_DNA"/>
</dbReference>
<evidence type="ECO:0000313" key="2">
    <source>
        <dbReference type="Proteomes" id="UP000807469"/>
    </source>
</evidence>
<comment type="caution">
    <text evidence="1">The sequence shown here is derived from an EMBL/GenBank/DDBJ whole genome shotgun (WGS) entry which is preliminary data.</text>
</comment>
<accession>A0A9P5ZFF0</accession>
<protein>
    <submittedName>
        <fullName evidence="1">Uncharacterized protein</fullName>
    </submittedName>
</protein>
<sequence length="337" mass="37574">MNSNSGKRRKFSGLSGAELQIAHDALVRLKQTFIMEESDDQTDPSDESTGPTFDVQIDEMITMMENKLHENSQVFAEFLQYDHGTLEAFNITQAGILLLKPYSKERLTSSRSLGENSFWSSKNFNLQLELLKNLIPRTNEACARVWIDTFFFRASAMLPPAQRMVLNLEQEIPATTVKPLGRTTLSGFVDYTVVVTNRVAAATLFQIPTLTTIKMLSCSGFFVIEAKINDPGKHIAQAVCEIYTCGKYLGKQILRGTLTNGSDWIFIIVRINADSNGASFSYSSPISSSAGIIHPDGNVLKLGNDWSDIVAGILYHWINNSFSDIDHDDWIKEVTVI</sequence>
<dbReference type="OrthoDB" id="2720314at2759"/>
<dbReference type="AlphaFoldDB" id="A0A9P5ZFF0"/>
<proteinExistence type="predicted"/>
<dbReference type="Proteomes" id="UP000807469">
    <property type="component" value="Unassembled WGS sequence"/>
</dbReference>